<dbReference type="AlphaFoldDB" id="A0AA38HZM6"/>
<dbReference type="EMBL" id="JALNTZ010000007">
    <property type="protein sequence ID" value="KAJ3646458.1"/>
    <property type="molecule type" value="Genomic_DNA"/>
</dbReference>
<comment type="caution">
    <text evidence="1">The sequence shown here is derived from an EMBL/GenBank/DDBJ whole genome shotgun (WGS) entry which is preliminary data.</text>
</comment>
<organism evidence="1 2">
    <name type="scientific">Zophobas morio</name>
    <dbReference type="NCBI Taxonomy" id="2755281"/>
    <lineage>
        <taxon>Eukaryota</taxon>
        <taxon>Metazoa</taxon>
        <taxon>Ecdysozoa</taxon>
        <taxon>Arthropoda</taxon>
        <taxon>Hexapoda</taxon>
        <taxon>Insecta</taxon>
        <taxon>Pterygota</taxon>
        <taxon>Neoptera</taxon>
        <taxon>Endopterygota</taxon>
        <taxon>Coleoptera</taxon>
        <taxon>Polyphaga</taxon>
        <taxon>Cucujiformia</taxon>
        <taxon>Tenebrionidae</taxon>
        <taxon>Zophobas</taxon>
    </lineage>
</organism>
<sequence length="94" mass="9873">MTPTSNLPLVSVVSFVNSINVNTMILASAAHCCRQNYEESTGTGSPPAGRGFFDLASGSRVGDVSQPMVALLSPRRYDFAVPQGSASGPILRLM</sequence>
<evidence type="ECO:0000313" key="2">
    <source>
        <dbReference type="Proteomes" id="UP001168821"/>
    </source>
</evidence>
<protein>
    <submittedName>
        <fullName evidence="1">Uncharacterized protein</fullName>
    </submittedName>
</protein>
<keyword evidence="2" id="KW-1185">Reference proteome</keyword>
<reference evidence="1" key="1">
    <citation type="journal article" date="2023" name="G3 (Bethesda)">
        <title>Whole genome assemblies of Zophobas morio and Tenebrio molitor.</title>
        <authorList>
            <person name="Kaur S."/>
            <person name="Stinson S.A."/>
            <person name="diCenzo G.C."/>
        </authorList>
    </citation>
    <scope>NUCLEOTIDE SEQUENCE</scope>
    <source>
        <strain evidence="1">QUZm001</strain>
    </source>
</reference>
<name>A0AA38HZM6_9CUCU</name>
<accession>A0AA38HZM6</accession>
<evidence type="ECO:0000313" key="1">
    <source>
        <dbReference type="EMBL" id="KAJ3646458.1"/>
    </source>
</evidence>
<gene>
    <name evidence="1" type="ORF">Zmor_024046</name>
</gene>
<dbReference type="Proteomes" id="UP001168821">
    <property type="component" value="Unassembled WGS sequence"/>
</dbReference>
<proteinExistence type="predicted"/>